<dbReference type="Proteomes" id="UP000261580">
    <property type="component" value="Unassembled WGS sequence"/>
</dbReference>
<accession>A0A3Q4FXR0</accession>
<reference evidence="1" key="1">
    <citation type="submission" date="2025-08" db="UniProtKB">
        <authorList>
            <consortium name="Ensembl"/>
        </authorList>
    </citation>
    <scope>IDENTIFICATION</scope>
</reference>
<name>A0A3Q4FXR0_NEOBR</name>
<evidence type="ECO:0000313" key="2">
    <source>
        <dbReference type="Proteomes" id="UP000261580"/>
    </source>
</evidence>
<reference evidence="1" key="2">
    <citation type="submission" date="2025-09" db="UniProtKB">
        <authorList>
            <consortium name="Ensembl"/>
        </authorList>
    </citation>
    <scope>IDENTIFICATION</scope>
</reference>
<dbReference type="AlphaFoldDB" id="A0A3Q4FXR0"/>
<organism evidence="1 2">
    <name type="scientific">Neolamprologus brichardi</name>
    <name type="common">Fairy cichlid</name>
    <name type="synonym">Lamprologus brichardi</name>
    <dbReference type="NCBI Taxonomy" id="32507"/>
    <lineage>
        <taxon>Eukaryota</taxon>
        <taxon>Metazoa</taxon>
        <taxon>Chordata</taxon>
        <taxon>Craniata</taxon>
        <taxon>Vertebrata</taxon>
        <taxon>Euteleostomi</taxon>
        <taxon>Actinopterygii</taxon>
        <taxon>Neopterygii</taxon>
        <taxon>Teleostei</taxon>
        <taxon>Neoteleostei</taxon>
        <taxon>Acanthomorphata</taxon>
        <taxon>Ovalentaria</taxon>
        <taxon>Cichlomorphae</taxon>
        <taxon>Cichliformes</taxon>
        <taxon>Cichlidae</taxon>
        <taxon>African cichlids</taxon>
        <taxon>Pseudocrenilabrinae</taxon>
        <taxon>Lamprologini</taxon>
        <taxon>Neolamprologus</taxon>
    </lineage>
</organism>
<keyword evidence="2" id="KW-1185">Reference proteome</keyword>
<protein>
    <submittedName>
        <fullName evidence="1">Uncharacterized protein</fullName>
    </submittedName>
</protein>
<dbReference type="GeneTree" id="ENSGT00990000204060"/>
<sequence length="265" mass="29438">QESLASDGNKQNTKRHSDLILRDPVHAPGARIGPAKTLSRMWCFKASPFLLSQYKFGQIAFFLGNAQSTGDVISEIQPLFFCQVPDGLIIVLQLQVTLTQEERMLTICQGFVMLLQLHIAESSVGVVYCHGWITVLSLLVLAAEEQPVSLLLQLLRGGTLLRAAGHLLHRLRGARLALLPYPVPRLFGWLNDRFKNAPSVLGSHTHTQQQEQRHSFSEQSLQCTCNARLERIRCSGLMPPKRHPFNLLTALTAENYSEVAAPPAS</sequence>
<proteinExistence type="predicted"/>
<evidence type="ECO:0000313" key="1">
    <source>
        <dbReference type="Ensembl" id="ENSNBRP00000000421.1"/>
    </source>
</evidence>
<dbReference type="Ensembl" id="ENSNBRT00000000458.1">
    <property type="protein sequence ID" value="ENSNBRP00000000421.1"/>
    <property type="gene ID" value="ENSNBRG00000000380.1"/>
</dbReference>